<gene>
    <name evidence="1" type="ORF">GCM10010842_32500</name>
</gene>
<evidence type="ECO:0008006" key="3">
    <source>
        <dbReference type="Google" id="ProtNLM"/>
    </source>
</evidence>
<dbReference type="InterPro" id="IPR036388">
    <property type="entry name" value="WH-like_DNA-bd_sf"/>
</dbReference>
<evidence type="ECO:0000313" key="2">
    <source>
        <dbReference type="Proteomes" id="UP000645517"/>
    </source>
</evidence>
<keyword evidence="2" id="KW-1185">Reference proteome</keyword>
<dbReference type="InterPro" id="IPR036390">
    <property type="entry name" value="WH_DNA-bd_sf"/>
</dbReference>
<dbReference type="Pfam" id="PF13412">
    <property type="entry name" value="HTH_24"/>
    <property type="match status" value="1"/>
</dbReference>
<name>A0ABQ2JG43_9DEIO</name>
<accession>A0ABQ2JG43</accession>
<proteinExistence type="predicted"/>
<dbReference type="SUPFAM" id="SSF46785">
    <property type="entry name" value="Winged helix' DNA-binding domain"/>
    <property type="match status" value="1"/>
</dbReference>
<comment type="caution">
    <text evidence="1">The sequence shown here is derived from an EMBL/GenBank/DDBJ whole genome shotgun (WGS) entry which is preliminary data.</text>
</comment>
<dbReference type="Gene3D" id="1.10.10.10">
    <property type="entry name" value="Winged helix-like DNA-binding domain superfamily/Winged helix DNA-binding domain"/>
    <property type="match status" value="1"/>
</dbReference>
<evidence type="ECO:0000313" key="1">
    <source>
        <dbReference type="EMBL" id="GGN44222.1"/>
    </source>
</evidence>
<dbReference type="EMBL" id="BMOR01000021">
    <property type="protein sequence ID" value="GGN44222.1"/>
    <property type="molecule type" value="Genomic_DNA"/>
</dbReference>
<sequence length="92" mass="9836">MAQLTVSPTVPLPALTVTQRQVFSAAYACPGLNLNELTRLTGLNPATVARQVRHLEGLGLLVSVVCTAVTNTGRLCRRICRLVRPAPWTVAA</sequence>
<organism evidence="1 2">
    <name type="scientific">Deinococcus daejeonensis</name>
    <dbReference type="NCBI Taxonomy" id="1007098"/>
    <lineage>
        <taxon>Bacteria</taxon>
        <taxon>Thermotogati</taxon>
        <taxon>Deinococcota</taxon>
        <taxon>Deinococci</taxon>
        <taxon>Deinococcales</taxon>
        <taxon>Deinococcaceae</taxon>
        <taxon>Deinococcus</taxon>
    </lineage>
</organism>
<reference evidence="2" key="1">
    <citation type="journal article" date="2019" name="Int. J. Syst. Evol. Microbiol.">
        <title>The Global Catalogue of Microorganisms (GCM) 10K type strain sequencing project: providing services to taxonomists for standard genome sequencing and annotation.</title>
        <authorList>
            <consortium name="The Broad Institute Genomics Platform"/>
            <consortium name="The Broad Institute Genome Sequencing Center for Infectious Disease"/>
            <person name="Wu L."/>
            <person name="Ma J."/>
        </authorList>
    </citation>
    <scope>NUCLEOTIDE SEQUENCE [LARGE SCALE GENOMIC DNA]</scope>
    <source>
        <strain evidence="2">JCM 16918</strain>
    </source>
</reference>
<protein>
    <recommendedName>
        <fullName evidence="3">MarR family transcriptional regulator</fullName>
    </recommendedName>
</protein>
<dbReference type="Proteomes" id="UP000645517">
    <property type="component" value="Unassembled WGS sequence"/>
</dbReference>